<feature type="compositionally biased region" description="Basic and acidic residues" evidence="1">
    <location>
        <begin position="511"/>
        <end position="538"/>
    </location>
</feature>
<evidence type="ECO:0000259" key="3">
    <source>
        <dbReference type="Pfam" id="PF22942"/>
    </source>
</evidence>
<dbReference type="Pfam" id="PF00004">
    <property type="entry name" value="AAA"/>
    <property type="match status" value="1"/>
</dbReference>
<protein>
    <recommendedName>
        <fullName evidence="7">AAA+ ATPase domain-containing protein</fullName>
    </recommendedName>
</protein>
<feature type="region of interest" description="Disordered" evidence="1">
    <location>
        <begin position="231"/>
        <end position="254"/>
    </location>
</feature>
<feature type="domain" description="ATPase AAA-type core" evidence="2">
    <location>
        <begin position="968"/>
        <end position="1039"/>
    </location>
</feature>
<dbReference type="GeneID" id="43593257"/>
<dbReference type="PANTHER" id="PTHR46411">
    <property type="entry name" value="FAMILY ATPASE, PUTATIVE-RELATED"/>
    <property type="match status" value="1"/>
</dbReference>
<organism evidence="5 6">
    <name type="scientific">Venustampulla echinocandica</name>
    <dbReference type="NCBI Taxonomy" id="2656787"/>
    <lineage>
        <taxon>Eukaryota</taxon>
        <taxon>Fungi</taxon>
        <taxon>Dikarya</taxon>
        <taxon>Ascomycota</taxon>
        <taxon>Pezizomycotina</taxon>
        <taxon>Leotiomycetes</taxon>
        <taxon>Helotiales</taxon>
        <taxon>Pleuroascaceae</taxon>
        <taxon>Venustampulla</taxon>
    </lineage>
</organism>
<feature type="compositionally biased region" description="Low complexity" evidence="1">
    <location>
        <begin position="17"/>
        <end position="31"/>
    </location>
</feature>
<dbReference type="InterPro" id="IPR027417">
    <property type="entry name" value="P-loop_NTPase"/>
</dbReference>
<proteinExistence type="predicted"/>
<dbReference type="InterPro" id="IPR003959">
    <property type="entry name" value="ATPase_AAA_core"/>
</dbReference>
<keyword evidence="6" id="KW-1185">Reference proteome</keyword>
<evidence type="ECO:0000256" key="1">
    <source>
        <dbReference type="SAM" id="MobiDB-lite"/>
    </source>
</evidence>
<feature type="compositionally biased region" description="Polar residues" evidence="1">
    <location>
        <begin position="497"/>
        <end position="510"/>
    </location>
</feature>
<feature type="region of interest" description="Disordered" evidence="1">
    <location>
        <begin position="1"/>
        <end position="112"/>
    </location>
</feature>
<dbReference type="Pfam" id="PF23232">
    <property type="entry name" value="AAA_lid_13"/>
    <property type="match status" value="1"/>
</dbReference>
<feature type="compositionally biased region" description="Basic and acidic residues" evidence="1">
    <location>
        <begin position="231"/>
        <end position="249"/>
    </location>
</feature>
<feature type="region of interest" description="Disordered" evidence="1">
    <location>
        <begin position="492"/>
        <end position="552"/>
    </location>
</feature>
<comment type="caution">
    <text evidence="5">The sequence shown here is derived from an EMBL/GenBank/DDBJ whole genome shotgun (WGS) entry which is preliminary data.</text>
</comment>
<evidence type="ECO:0000259" key="4">
    <source>
        <dbReference type="Pfam" id="PF23232"/>
    </source>
</evidence>
<feature type="compositionally biased region" description="Basic and acidic residues" evidence="1">
    <location>
        <begin position="295"/>
        <end position="321"/>
    </location>
</feature>
<evidence type="ECO:0000313" key="6">
    <source>
        <dbReference type="Proteomes" id="UP000254866"/>
    </source>
</evidence>
<feature type="domain" description="AAA+ ATPase lid" evidence="4">
    <location>
        <begin position="1082"/>
        <end position="1151"/>
    </location>
</feature>
<dbReference type="PANTHER" id="PTHR46411:SF2">
    <property type="entry name" value="AAA+ ATPASE DOMAIN-CONTAINING PROTEIN"/>
    <property type="match status" value="1"/>
</dbReference>
<dbReference type="EMBL" id="NPIC01000001">
    <property type="protein sequence ID" value="RDL40429.1"/>
    <property type="molecule type" value="Genomic_DNA"/>
</dbReference>
<dbReference type="InterPro" id="IPR056599">
    <property type="entry name" value="AAA_lid_fung"/>
</dbReference>
<dbReference type="InterPro" id="IPR054289">
    <property type="entry name" value="DUF7025"/>
</dbReference>
<feature type="region of interest" description="Disordered" evidence="1">
    <location>
        <begin position="288"/>
        <end position="334"/>
    </location>
</feature>
<dbReference type="Gene3D" id="3.40.50.300">
    <property type="entry name" value="P-loop containing nucleotide triphosphate hydrolases"/>
    <property type="match status" value="2"/>
</dbReference>
<feature type="compositionally biased region" description="Acidic residues" evidence="1">
    <location>
        <begin position="539"/>
        <end position="552"/>
    </location>
</feature>
<feature type="region of interest" description="Disordered" evidence="1">
    <location>
        <begin position="875"/>
        <end position="897"/>
    </location>
</feature>
<feature type="domain" description="DUF7025" evidence="3">
    <location>
        <begin position="581"/>
        <end position="688"/>
    </location>
</feature>
<accession>A0A370TY26</accession>
<dbReference type="OrthoDB" id="10042665at2759"/>
<dbReference type="SUPFAM" id="SSF52540">
    <property type="entry name" value="P-loop containing nucleoside triphosphate hydrolases"/>
    <property type="match status" value="1"/>
</dbReference>
<dbReference type="Proteomes" id="UP000254866">
    <property type="component" value="Unassembled WGS sequence"/>
</dbReference>
<dbReference type="RefSeq" id="XP_031873085.1">
    <property type="nucleotide sequence ID" value="XM_032009031.1"/>
</dbReference>
<dbReference type="GO" id="GO:0005524">
    <property type="term" value="F:ATP binding"/>
    <property type="evidence" value="ECO:0007669"/>
    <property type="project" value="InterPro"/>
</dbReference>
<evidence type="ECO:0008006" key="7">
    <source>
        <dbReference type="Google" id="ProtNLM"/>
    </source>
</evidence>
<evidence type="ECO:0000313" key="5">
    <source>
        <dbReference type="EMBL" id="RDL40429.1"/>
    </source>
</evidence>
<evidence type="ECO:0000259" key="2">
    <source>
        <dbReference type="Pfam" id="PF00004"/>
    </source>
</evidence>
<feature type="region of interest" description="Disordered" evidence="1">
    <location>
        <begin position="1199"/>
        <end position="1341"/>
    </location>
</feature>
<feature type="compositionally biased region" description="Low complexity" evidence="1">
    <location>
        <begin position="1265"/>
        <end position="1276"/>
    </location>
</feature>
<dbReference type="STRING" id="2656787.A0A370TY26"/>
<feature type="compositionally biased region" description="Polar residues" evidence="1">
    <location>
        <begin position="53"/>
        <end position="63"/>
    </location>
</feature>
<sequence>MTSISTADGTAVRIGATTMPTSEPSESSLPESTPPTPLSTTDSSPQPEPKAPNASNVSDNDLSGSWPGRPTSIDKETDVESPIADSDDEDVLVHKPEDSDQESVGTLRKTAKADVSVLDQIRSLQDKLFELERHTKVRPDPADREIQWEEEKERVGADQEKRRWEAERQRRTAAVIQEGASFALGKSWFSKVDNDLSRRISEELEYNEKLRKHRRRWERRNFIDQDYHKAARDPYHDHDDGDDSDHSTDGSDLSGAYEWRRRTLRNDYDWERENLEFQFERRRMKRRRKHVVKMQRKEEEERRIRASESARQEGSKEEDQPTPRPASVVEAEEPEVEPLPVRMWALPESNRVEWAVFKRLRRVEEKDSYAINILVGEPTIDYKTFKQYGTWYGKISGQAEKAQEHKVPVKQELITGKAPLPERIRIHSTQILDILAQIHGSEISSFRSKQLEPLVFIRPFKALFYYYPLLREWCQKLEMKFDLQNGTCAGDRPEAKTGSSEFTHSSTNEIRGNDVHNEESKEPVTFEPHPGTETKNGGEDGEGPDGEDPDDEATSIVALEHLQCLLKFIDSDISRKVDYLNSAACQKITFSDIWYLFKPGDEVIGSDGKQAYRIISVVSSGHKVIPPWRNYFDQSSAKSEETPITIKCVYVDFDGKQLGPVSKPFNIKRFEGERAVTSLEVYPLRFHPARTVEPSSGNRDQSVAPDCSLRQRLIDRGRKFLEVAGVKHMYYTGLTLETKDEVESQVVVDFETAFAVVEEHGREPWKPNLETIIGAPDEVEDIESCDAECCLRENIHDDSYVEEKRNEEYMGSLLPKTRDELPSVVIFPRLLRDTKRPQNALSDEDLAIMSYRVFGFVLRSRKWAKLDLTHLTDVHAPSNENAGGEGGKETEDDEEPKTAFDRLVLPDGHRKMILSLVAQHFRDKESSANKNDQTGIVRGKGKGLILLLHGAPGVGKTSTAEDALETNFALANRWGCILLLDEADVFLAERTKEDFIRNGLVAVFLRVLEYYAGILFLTTNRVGDFDEAFASRIHISLYYPELNQDNTVEVFKLNLGLIDDRFKAKKRKVNIEDLQIGAFAANYWNERENERWNGRQIRNACQTALALAEFEAQGNSHKTLQNPNAVVTLGVNHFRIVSDAYLEFTRYVRDIFGTHAARRAKESGLRAMWVDKRGDVIGAVGAKGGQFRLASLGQSSANDAGQQVYQGQQQPSAPPQQTYQGGTRNLATPAPSSQYLQPSYHQVQQPQENQGWNPPTTVSGDNTHPPQYQQPLAQPSPQAPWPSGFNMAPTYAPVQPGAGSQYYGGTAPGNVGVNPNLISAPGQPPSLPQDPMSSQHTRHGG</sequence>
<dbReference type="Pfam" id="PF22942">
    <property type="entry name" value="DUF7025"/>
    <property type="match status" value="1"/>
</dbReference>
<name>A0A370TY26_9HELO</name>
<dbReference type="GO" id="GO:0016887">
    <property type="term" value="F:ATP hydrolysis activity"/>
    <property type="evidence" value="ECO:0007669"/>
    <property type="project" value="InterPro"/>
</dbReference>
<feature type="compositionally biased region" description="Polar residues" evidence="1">
    <location>
        <begin position="1221"/>
        <end position="1264"/>
    </location>
</feature>
<gene>
    <name evidence="5" type="ORF">BP5553_00408</name>
</gene>
<feature type="region of interest" description="Disordered" evidence="1">
    <location>
        <begin position="140"/>
        <end position="164"/>
    </location>
</feature>
<feature type="compositionally biased region" description="Low complexity" evidence="1">
    <location>
        <begin position="1201"/>
        <end position="1220"/>
    </location>
</feature>
<reference evidence="5 6" key="1">
    <citation type="journal article" date="2018" name="IMA Fungus">
        <title>IMA Genome-F 9: Draft genome sequence of Annulohypoxylon stygium, Aspergillus mulundensis, Berkeleyomyces basicola (syn. Thielaviopsis basicola), Ceratocystis smalleyi, two Cercospora beticola strains, Coleophoma cylindrospora, Fusarium fracticaudum, Phialophora cf. hyalina, and Morchella septimelata.</title>
        <authorList>
            <person name="Wingfield B.D."/>
            <person name="Bills G.F."/>
            <person name="Dong Y."/>
            <person name="Huang W."/>
            <person name="Nel W.J."/>
            <person name="Swalarsk-Parry B.S."/>
            <person name="Vaghefi N."/>
            <person name="Wilken P.M."/>
            <person name="An Z."/>
            <person name="de Beer Z.W."/>
            <person name="De Vos L."/>
            <person name="Chen L."/>
            <person name="Duong T.A."/>
            <person name="Gao Y."/>
            <person name="Hammerbacher A."/>
            <person name="Kikkert J.R."/>
            <person name="Li Y."/>
            <person name="Li H."/>
            <person name="Li K."/>
            <person name="Li Q."/>
            <person name="Liu X."/>
            <person name="Ma X."/>
            <person name="Naidoo K."/>
            <person name="Pethybridge S.J."/>
            <person name="Sun J."/>
            <person name="Steenkamp E.T."/>
            <person name="van der Nest M.A."/>
            <person name="van Wyk S."/>
            <person name="Wingfield M.J."/>
            <person name="Xiong C."/>
            <person name="Yue Q."/>
            <person name="Zhang X."/>
        </authorList>
    </citation>
    <scope>NUCLEOTIDE SEQUENCE [LARGE SCALE GENOMIC DNA]</scope>
    <source>
        <strain evidence="5 6">BP 5553</strain>
    </source>
</reference>